<dbReference type="SUPFAM" id="SSF47413">
    <property type="entry name" value="lambda repressor-like DNA-binding domains"/>
    <property type="match status" value="1"/>
</dbReference>
<dbReference type="Gene3D" id="3.40.50.2300">
    <property type="match status" value="2"/>
</dbReference>
<dbReference type="PANTHER" id="PTHR30146:SF109">
    <property type="entry name" value="HTH-TYPE TRANSCRIPTIONAL REGULATOR GALS"/>
    <property type="match status" value="1"/>
</dbReference>
<dbReference type="SMART" id="SM00354">
    <property type="entry name" value="HTH_LACI"/>
    <property type="match status" value="1"/>
</dbReference>
<dbReference type="STRING" id="1267768.BV394_09510"/>
<gene>
    <name evidence="1" type="ORF">BV394_09510</name>
</gene>
<dbReference type="InterPro" id="IPR046335">
    <property type="entry name" value="LacI/GalR-like_sensor"/>
</dbReference>
<dbReference type="Pfam" id="PF13377">
    <property type="entry name" value="Peripla_BP_3"/>
    <property type="match status" value="1"/>
</dbReference>
<accession>A0A2M9DAU7</accession>
<dbReference type="PANTHER" id="PTHR30146">
    <property type="entry name" value="LACI-RELATED TRANSCRIPTIONAL REPRESSOR"/>
    <property type="match status" value="1"/>
</dbReference>
<name>A0A1U7DJ59_9RHOB</name>
<dbReference type="Gene3D" id="1.10.260.40">
    <property type="entry name" value="lambda repressor-like DNA-binding domains"/>
    <property type="match status" value="1"/>
</dbReference>
<dbReference type="PROSITE" id="PS50932">
    <property type="entry name" value="HTH_LACI_2"/>
    <property type="match status" value="1"/>
</dbReference>
<dbReference type="GO" id="GO:0003700">
    <property type="term" value="F:DNA-binding transcription factor activity"/>
    <property type="evidence" value="ECO:0007669"/>
    <property type="project" value="TreeGrafter"/>
</dbReference>
<dbReference type="OrthoDB" id="9805705at2"/>
<reference evidence="1 2" key="1">
    <citation type="submission" date="2017-01" db="EMBL/GenBank/DDBJ databases">
        <title>Genomic analysis of Xuhuaishuia manganoxidans DY6-4.</title>
        <authorList>
            <person name="Wang X."/>
        </authorList>
    </citation>
    <scope>NUCLEOTIDE SEQUENCE [LARGE SCALE GENOMIC DNA]</scope>
    <source>
        <strain evidence="1 2">DY6-4</strain>
    </source>
</reference>
<dbReference type="EMBL" id="CP019124">
    <property type="protein sequence ID" value="APX89923.1"/>
    <property type="molecule type" value="Genomic_DNA"/>
</dbReference>
<keyword evidence="2" id="KW-1185">Reference proteome</keyword>
<dbReference type="InterPro" id="IPR010982">
    <property type="entry name" value="Lambda_DNA-bd_dom_sf"/>
</dbReference>
<organism evidence="1 2">
    <name type="scientific">Brevirhabdus pacifica</name>
    <dbReference type="NCBI Taxonomy" id="1267768"/>
    <lineage>
        <taxon>Bacteria</taxon>
        <taxon>Pseudomonadati</taxon>
        <taxon>Pseudomonadota</taxon>
        <taxon>Alphaproteobacteria</taxon>
        <taxon>Rhodobacterales</taxon>
        <taxon>Paracoccaceae</taxon>
        <taxon>Brevirhabdus</taxon>
    </lineage>
</organism>
<dbReference type="GO" id="GO:0000976">
    <property type="term" value="F:transcription cis-regulatory region binding"/>
    <property type="evidence" value="ECO:0007669"/>
    <property type="project" value="TreeGrafter"/>
</dbReference>
<sequence>MIAVSNKIKNMEEFARVSGISRPTVSKYFNEPESVRPSTRARIEEALARYDYRPNVYAMNQNRRLTKNVGIIVPYLADPFFAEIARNIEDACIARGYTPMLHSSHGDPAMEVEILESLRSLKPAGVLLAPIGRRSDRKAVAAFAKHVPTMLFDSNLEGIGAGFVGSDNFQSVPMIVDYLCRTGEAPCFMEMPPVNPNANKRRMAYVGAMERLGKEPQVISLPGDGWNFEEVGFREGRRILGDGGFPSSNVLCSNDRLAIGLLAAAYEAGIKVGHGAGCSMRIAGHDDHPFARYTCPSLTTVSQDYDSISQRSVDSLFALVEGGGKATSRPEILFEGRLVMRDSA</sequence>
<dbReference type="AlphaFoldDB" id="A0A1U7DJ59"/>
<dbReference type="CDD" id="cd06267">
    <property type="entry name" value="PBP1_LacI_sugar_binding-like"/>
    <property type="match status" value="1"/>
</dbReference>
<accession>A0A1U7DJ59</accession>
<dbReference type="Pfam" id="PF00356">
    <property type="entry name" value="LacI"/>
    <property type="match status" value="1"/>
</dbReference>
<evidence type="ECO:0000313" key="2">
    <source>
        <dbReference type="Proteomes" id="UP000187266"/>
    </source>
</evidence>
<proteinExistence type="predicted"/>
<protein>
    <submittedName>
        <fullName evidence="1">LacI family transcriptional regulator</fullName>
    </submittedName>
</protein>
<dbReference type="CDD" id="cd01392">
    <property type="entry name" value="HTH_LacI"/>
    <property type="match status" value="1"/>
</dbReference>
<dbReference type="SUPFAM" id="SSF53822">
    <property type="entry name" value="Periplasmic binding protein-like I"/>
    <property type="match status" value="1"/>
</dbReference>
<dbReference type="InterPro" id="IPR000843">
    <property type="entry name" value="HTH_LacI"/>
</dbReference>
<dbReference type="InterPro" id="IPR028082">
    <property type="entry name" value="Peripla_BP_I"/>
</dbReference>
<dbReference type="Proteomes" id="UP000187266">
    <property type="component" value="Chromosome"/>
</dbReference>
<evidence type="ECO:0000313" key="1">
    <source>
        <dbReference type="EMBL" id="APX89923.1"/>
    </source>
</evidence>